<organism evidence="3 4">
    <name type="scientific">Mycobacterium asiaticum</name>
    <dbReference type="NCBI Taxonomy" id="1790"/>
    <lineage>
        <taxon>Bacteria</taxon>
        <taxon>Bacillati</taxon>
        <taxon>Actinomycetota</taxon>
        <taxon>Actinomycetes</taxon>
        <taxon>Mycobacteriales</taxon>
        <taxon>Mycobacteriaceae</taxon>
        <taxon>Mycobacterium</taxon>
    </lineage>
</organism>
<name>A0A1A3CH00_MYCAS</name>
<accession>A0A1A3CH00</accession>
<sequence>MNSRRVAKISLALAILMLVVAVVGFIVTLVLNAFFLDKYNAYGEVAIPGSGIVHLPAGDATVSLHTLVIGSDGGLPVPPLRISITPPEGVPKPELVESIGGTTTVNNDAHVRVWNVHVPQEADFNVATDGQVNGYINPRLAFGHSSSHGDLVWVFVALFVISLIDVCLSVVWLSRARRAARPATAAPGAYVVPPPAYQSQTAYEPGDQGVRLERLKTLAALRDSGALSEQEFETEKRRILDGM</sequence>
<comment type="caution">
    <text evidence="3">The sequence shown here is derived from an EMBL/GenBank/DDBJ whole genome shotgun (WGS) entry which is preliminary data.</text>
</comment>
<dbReference type="Pfam" id="PF09851">
    <property type="entry name" value="SHOCT"/>
    <property type="match status" value="1"/>
</dbReference>
<dbReference type="AlphaFoldDB" id="A0A1A3CH00"/>
<feature type="transmembrane region" description="Helical" evidence="1">
    <location>
        <begin position="151"/>
        <end position="173"/>
    </location>
</feature>
<dbReference type="EMBL" id="LZKQ01000122">
    <property type="protein sequence ID" value="OBI85111.1"/>
    <property type="molecule type" value="Genomic_DNA"/>
</dbReference>
<dbReference type="Proteomes" id="UP000093795">
    <property type="component" value="Unassembled WGS sequence"/>
</dbReference>
<evidence type="ECO:0000313" key="4">
    <source>
        <dbReference type="Proteomes" id="UP000093795"/>
    </source>
</evidence>
<proteinExistence type="predicted"/>
<protein>
    <recommendedName>
        <fullName evidence="2">SHOCT domain-containing protein</fullName>
    </recommendedName>
</protein>
<reference evidence="3 4" key="1">
    <citation type="submission" date="2016-06" db="EMBL/GenBank/DDBJ databases">
        <authorList>
            <person name="Kjaerup R.B."/>
            <person name="Dalgaard T.S."/>
            <person name="Juul-Madsen H.R."/>
        </authorList>
    </citation>
    <scope>NUCLEOTIDE SEQUENCE [LARGE SCALE GENOMIC DNA]</scope>
    <source>
        <strain evidence="3 4">1081914.2</strain>
    </source>
</reference>
<feature type="transmembrane region" description="Helical" evidence="1">
    <location>
        <begin position="12"/>
        <end position="35"/>
    </location>
</feature>
<dbReference type="eggNOG" id="ENOG502ZP70">
    <property type="taxonomic scope" value="Bacteria"/>
</dbReference>
<dbReference type="RefSeq" id="WP_065120748.1">
    <property type="nucleotide sequence ID" value="NZ_LZKQ01000122.1"/>
</dbReference>
<evidence type="ECO:0000313" key="3">
    <source>
        <dbReference type="EMBL" id="OBI85111.1"/>
    </source>
</evidence>
<dbReference type="OrthoDB" id="5996503at2"/>
<keyword evidence="1" id="KW-0812">Transmembrane</keyword>
<dbReference type="InterPro" id="IPR018649">
    <property type="entry name" value="SHOCT"/>
</dbReference>
<feature type="domain" description="SHOCT" evidence="2">
    <location>
        <begin position="213"/>
        <end position="240"/>
    </location>
</feature>
<evidence type="ECO:0000259" key="2">
    <source>
        <dbReference type="Pfam" id="PF09851"/>
    </source>
</evidence>
<gene>
    <name evidence="3" type="ORF">A9X01_18500</name>
</gene>
<dbReference type="STRING" id="1790.A5645_25765"/>
<keyword evidence="1" id="KW-1133">Transmembrane helix</keyword>
<keyword evidence="1" id="KW-0472">Membrane</keyword>
<evidence type="ECO:0000256" key="1">
    <source>
        <dbReference type="SAM" id="Phobius"/>
    </source>
</evidence>